<dbReference type="PROSITE" id="PS50902">
    <property type="entry name" value="FLAVODOXIN_LIKE"/>
    <property type="match status" value="1"/>
</dbReference>
<evidence type="ECO:0000259" key="1">
    <source>
        <dbReference type="PROSITE" id="PS50902"/>
    </source>
</evidence>
<sequence length="155" mass="17485">MVKKILIAYSSYFGNCKKAASTLAASCDEEGMETSLYPILESETLPEKPDILVLVTPVRVRKIVGPSKKFLRKIGEKDLRYALVVSHGAALDHFFSPVPATKKLERHLERKEMVRITEPLFLQVERQQGPLSKGYEKRLADLAKQLSQAVSEEDR</sequence>
<dbReference type="InterPro" id="IPR029039">
    <property type="entry name" value="Flavoprotein-like_sf"/>
</dbReference>
<dbReference type="HOGENOM" id="CLU_1694436_0_0_12"/>
<proteinExistence type="predicted"/>
<dbReference type="InterPro" id="IPR008254">
    <property type="entry name" value="Flavodoxin/NO_synth"/>
</dbReference>
<gene>
    <name evidence="2" type="ordered locus">Spirs_0244</name>
</gene>
<dbReference type="SUPFAM" id="SSF52218">
    <property type="entry name" value="Flavoproteins"/>
    <property type="match status" value="1"/>
</dbReference>
<dbReference type="eggNOG" id="COG0716">
    <property type="taxonomic scope" value="Bacteria"/>
</dbReference>
<dbReference type="Gene3D" id="3.40.50.360">
    <property type="match status" value="1"/>
</dbReference>
<feature type="domain" description="Flavodoxin-like" evidence="1">
    <location>
        <begin position="5"/>
        <end position="147"/>
    </location>
</feature>
<dbReference type="STRING" id="573413.Spirs_0244"/>
<dbReference type="Pfam" id="PF12724">
    <property type="entry name" value="Flavodoxin_5"/>
    <property type="match status" value="1"/>
</dbReference>
<dbReference type="EMBL" id="CP002116">
    <property type="protein sequence ID" value="ADK79401.1"/>
    <property type="molecule type" value="Genomic_DNA"/>
</dbReference>
<organism evidence="2 3">
    <name type="scientific">Sediminispirochaeta smaragdinae (strain DSM 11293 / JCM 15392 / SEBR 4228)</name>
    <name type="common">Spirochaeta smaragdinae</name>
    <dbReference type="NCBI Taxonomy" id="573413"/>
    <lineage>
        <taxon>Bacteria</taxon>
        <taxon>Pseudomonadati</taxon>
        <taxon>Spirochaetota</taxon>
        <taxon>Spirochaetia</taxon>
        <taxon>Spirochaetales</taxon>
        <taxon>Spirochaetaceae</taxon>
        <taxon>Sediminispirochaeta</taxon>
    </lineage>
</organism>
<dbReference type="KEGG" id="ssm:Spirs_0244"/>
<dbReference type="InterPro" id="IPR026816">
    <property type="entry name" value="Flavodoxin_dom"/>
</dbReference>
<evidence type="ECO:0000313" key="3">
    <source>
        <dbReference type="Proteomes" id="UP000002318"/>
    </source>
</evidence>
<protein>
    <recommendedName>
        <fullName evidence="1">Flavodoxin-like domain-containing protein</fullName>
    </recommendedName>
</protein>
<evidence type="ECO:0000313" key="2">
    <source>
        <dbReference type="EMBL" id="ADK79401.1"/>
    </source>
</evidence>
<dbReference type="AlphaFoldDB" id="E1RAB0"/>
<dbReference type="RefSeq" id="WP_013252865.1">
    <property type="nucleotide sequence ID" value="NC_014364.1"/>
</dbReference>
<dbReference type="GO" id="GO:0010181">
    <property type="term" value="F:FMN binding"/>
    <property type="evidence" value="ECO:0007669"/>
    <property type="project" value="InterPro"/>
</dbReference>
<name>E1RAB0_SEDSS</name>
<dbReference type="OrthoDB" id="9790745at2"/>
<reference evidence="2 3" key="1">
    <citation type="journal article" date="2010" name="Stand. Genomic Sci.">
        <title>Complete genome sequence of Spirochaeta smaragdinae type strain (SEBR 4228).</title>
        <authorList>
            <person name="Mavromatis K."/>
            <person name="Yasawong M."/>
            <person name="Chertkov O."/>
            <person name="Lapidus A."/>
            <person name="Lucas S."/>
            <person name="Nolan M."/>
            <person name="Del Rio T.G."/>
            <person name="Tice H."/>
            <person name="Cheng J.F."/>
            <person name="Pitluck S."/>
            <person name="Liolios K."/>
            <person name="Ivanova N."/>
            <person name="Tapia R."/>
            <person name="Han C."/>
            <person name="Bruce D."/>
            <person name="Goodwin L."/>
            <person name="Pati A."/>
            <person name="Chen A."/>
            <person name="Palaniappan K."/>
            <person name="Land M."/>
            <person name="Hauser L."/>
            <person name="Chang Y.J."/>
            <person name="Jeffries C.D."/>
            <person name="Detter J.C."/>
            <person name="Rohde M."/>
            <person name="Brambilla E."/>
            <person name="Spring S."/>
            <person name="Goker M."/>
            <person name="Sikorski J."/>
            <person name="Woyke T."/>
            <person name="Bristow J."/>
            <person name="Eisen J.A."/>
            <person name="Markowitz V."/>
            <person name="Hugenholtz P."/>
            <person name="Klenk H.P."/>
            <person name="Kyrpides N.C."/>
        </authorList>
    </citation>
    <scope>NUCLEOTIDE SEQUENCE [LARGE SCALE GENOMIC DNA]</scope>
    <source>
        <strain evidence="3">DSM 11293 / JCM 15392 / SEBR 4228</strain>
    </source>
</reference>
<keyword evidence="3" id="KW-1185">Reference proteome</keyword>
<dbReference type="Proteomes" id="UP000002318">
    <property type="component" value="Chromosome"/>
</dbReference>
<accession>E1RAB0</accession>